<dbReference type="EMBL" id="DS235250">
    <property type="protein sequence ID" value="EEB13999.1"/>
    <property type="molecule type" value="Genomic_DNA"/>
</dbReference>
<dbReference type="PANTHER" id="PTHR11662:SF455">
    <property type="entry name" value="GH23975P"/>
    <property type="match status" value="1"/>
</dbReference>
<feature type="transmembrane region" description="Helical" evidence="6">
    <location>
        <begin position="170"/>
        <end position="190"/>
    </location>
</feature>
<dbReference type="InterPro" id="IPR011701">
    <property type="entry name" value="MFS"/>
</dbReference>
<dbReference type="PROSITE" id="PS50850">
    <property type="entry name" value="MFS"/>
    <property type="match status" value="1"/>
</dbReference>
<dbReference type="InterPro" id="IPR050382">
    <property type="entry name" value="MFS_Na/Anion_cotransporter"/>
</dbReference>
<feature type="transmembrane region" description="Helical" evidence="6">
    <location>
        <begin position="331"/>
        <end position="348"/>
    </location>
</feature>
<feature type="region of interest" description="Disordered" evidence="5">
    <location>
        <begin position="1"/>
        <end position="48"/>
    </location>
</feature>
<feature type="transmembrane region" description="Helical" evidence="6">
    <location>
        <begin position="429"/>
        <end position="451"/>
    </location>
</feature>
<evidence type="ECO:0000256" key="6">
    <source>
        <dbReference type="SAM" id="Phobius"/>
    </source>
</evidence>
<feature type="transmembrane region" description="Helical" evidence="6">
    <location>
        <begin position="369"/>
        <end position="388"/>
    </location>
</feature>
<dbReference type="AlphaFoldDB" id="E0VKU3"/>
<feature type="transmembrane region" description="Helical" evidence="6">
    <location>
        <begin position="394"/>
        <end position="417"/>
    </location>
</feature>
<evidence type="ECO:0000256" key="5">
    <source>
        <dbReference type="SAM" id="MobiDB-lite"/>
    </source>
</evidence>
<comment type="subcellular location">
    <subcellularLocation>
        <location evidence="1">Membrane</location>
        <topology evidence="1">Multi-pass membrane protein</topology>
    </subcellularLocation>
</comment>
<dbReference type="InterPro" id="IPR036259">
    <property type="entry name" value="MFS_trans_sf"/>
</dbReference>
<evidence type="ECO:0000256" key="2">
    <source>
        <dbReference type="ARBA" id="ARBA00022692"/>
    </source>
</evidence>
<evidence type="ECO:0000256" key="4">
    <source>
        <dbReference type="ARBA" id="ARBA00023136"/>
    </source>
</evidence>
<dbReference type="GO" id="GO:0022857">
    <property type="term" value="F:transmembrane transporter activity"/>
    <property type="evidence" value="ECO:0007669"/>
    <property type="project" value="InterPro"/>
</dbReference>
<dbReference type="CTD" id="8235620"/>
<protein>
    <submittedName>
        <fullName evidence="8 9">Sialin, putative</fullName>
    </submittedName>
</protein>
<feature type="transmembrane region" description="Helical" evidence="6">
    <location>
        <begin position="115"/>
        <end position="135"/>
    </location>
</feature>
<dbReference type="Pfam" id="PF07690">
    <property type="entry name" value="MFS_1"/>
    <property type="match status" value="1"/>
</dbReference>
<name>E0VKU3_PEDHC</name>
<dbReference type="KEGG" id="phu:Phum_PHUM269230"/>
<dbReference type="GeneID" id="8235620"/>
<evidence type="ECO:0000259" key="7">
    <source>
        <dbReference type="PROSITE" id="PS50850"/>
    </source>
</evidence>
<feature type="domain" description="Major facilitator superfamily (MFS) profile" evidence="7">
    <location>
        <begin position="72"/>
        <end position="487"/>
    </location>
</feature>
<dbReference type="OrthoDB" id="2985014at2759"/>
<feature type="transmembrane region" description="Helical" evidence="6">
    <location>
        <begin position="202"/>
        <end position="221"/>
    </location>
</feature>
<keyword evidence="4 6" id="KW-0472">Membrane</keyword>
<dbReference type="PANTHER" id="PTHR11662">
    <property type="entry name" value="SOLUTE CARRIER FAMILY 17"/>
    <property type="match status" value="1"/>
</dbReference>
<dbReference type="InParanoid" id="E0VKU3"/>
<dbReference type="STRING" id="121224.E0VKU3"/>
<dbReference type="EMBL" id="AAZO01003108">
    <property type="status" value="NOT_ANNOTATED_CDS"/>
    <property type="molecule type" value="Genomic_DNA"/>
</dbReference>
<feature type="compositionally biased region" description="Low complexity" evidence="5">
    <location>
        <begin position="14"/>
        <end position="26"/>
    </location>
</feature>
<sequence length="507" mass="57936">MNEEEKEEEEKKQQQQLQEVEQPPQEQLREVKQPQEQQQQKEKIIENTNETDVTKKPKLFFSARLLLSIVCSIAIFNVSYVRIGISIVIVCMTLPRNSENINSGEFDWSSSTKGFLTSASFYGFIIGPSIAGFLSFKYGGKIIIIAGTFLTGSVNVFLPEGTRLTPVLFFIIRLVSGIFGSFIFPAFYDLMANWVVPEERQFLVGGSLIGIQLSSILNFPINTLTCNYMGWVWIFYLLSIWLIACGFLFVFTIYNVPEKCPFIKEKELEFLKDKIQKPVKTDIPWKEIIMSLPIYAYILMHFCINYVFLSIILSLPMVMEEVYHLPLQENGIISAMPFLGSLVVRVLLCFFFENLRNKLKLSKNKMRKIFISIGAVFISVFFLIITLLPYQYWYWVLGCFIIVSCSLELCVTGGYLLSLLDLCPSYVNIVSGVANSIGNTAGLICPVLNGLITINGTKEEWNVVFYVNITILLVSVGFYLMFGQSRTQYWDLSSSHVPTEKERERKH</sequence>
<feature type="transmembrane region" description="Helical" evidence="6">
    <location>
        <begin position="463"/>
        <end position="482"/>
    </location>
</feature>
<feature type="compositionally biased region" description="Basic and acidic residues" evidence="5">
    <location>
        <begin position="27"/>
        <end position="45"/>
    </location>
</feature>
<dbReference type="EnsemblMetazoa" id="PHUM269230-RA">
    <property type="protein sequence ID" value="PHUM269230-PA"/>
    <property type="gene ID" value="PHUM269230"/>
</dbReference>
<evidence type="ECO:0000313" key="8">
    <source>
        <dbReference type="EMBL" id="EEB13999.1"/>
    </source>
</evidence>
<accession>E0VKU3</accession>
<evidence type="ECO:0000313" key="9">
    <source>
        <dbReference type="EnsemblMetazoa" id="PHUM269230-PA"/>
    </source>
</evidence>
<dbReference type="RefSeq" id="XP_002426737.1">
    <property type="nucleotide sequence ID" value="XM_002426692.1"/>
</dbReference>
<feature type="transmembrane region" description="Helical" evidence="6">
    <location>
        <begin position="142"/>
        <end position="158"/>
    </location>
</feature>
<feature type="transmembrane region" description="Helical" evidence="6">
    <location>
        <begin position="65"/>
        <end position="95"/>
    </location>
</feature>
<dbReference type="VEuPathDB" id="VectorBase:PHUM269230"/>
<proteinExistence type="predicted"/>
<dbReference type="GO" id="GO:0006820">
    <property type="term" value="P:monoatomic anion transport"/>
    <property type="evidence" value="ECO:0007669"/>
    <property type="project" value="TreeGrafter"/>
</dbReference>
<evidence type="ECO:0000256" key="3">
    <source>
        <dbReference type="ARBA" id="ARBA00022989"/>
    </source>
</evidence>
<gene>
    <name evidence="9" type="primary">8235620</name>
    <name evidence="8" type="ORF">Phum_PHUM269230</name>
</gene>
<keyword evidence="10" id="KW-1185">Reference proteome</keyword>
<reference evidence="8" key="2">
    <citation type="submission" date="2007-04" db="EMBL/GenBank/DDBJ databases">
        <title>The genome of the human body louse.</title>
        <authorList>
            <consortium name="The Human Body Louse Genome Consortium"/>
            <person name="Kirkness E."/>
            <person name="Walenz B."/>
            <person name="Hass B."/>
            <person name="Bruggner R."/>
            <person name="Strausberg R."/>
        </authorList>
    </citation>
    <scope>NUCLEOTIDE SEQUENCE</scope>
    <source>
        <strain evidence="8">USDA</strain>
    </source>
</reference>
<keyword evidence="3 6" id="KW-1133">Transmembrane helix</keyword>
<dbReference type="HOGENOM" id="CLU_001265_5_0_1"/>
<dbReference type="GO" id="GO:0016020">
    <property type="term" value="C:membrane"/>
    <property type="evidence" value="ECO:0007669"/>
    <property type="project" value="UniProtKB-SubCell"/>
</dbReference>
<dbReference type="FunFam" id="1.20.1250.20:FF:000532">
    <property type="entry name" value="SLC (SoLute Carrier) homolog"/>
    <property type="match status" value="1"/>
</dbReference>
<dbReference type="Gene3D" id="1.20.1250.20">
    <property type="entry name" value="MFS general substrate transporter like domains"/>
    <property type="match status" value="2"/>
</dbReference>
<dbReference type="OMA" id="NGCACEN"/>
<dbReference type="InterPro" id="IPR020846">
    <property type="entry name" value="MFS_dom"/>
</dbReference>
<dbReference type="Proteomes" id="UP000009046">
    <property type="component" value="Unassembled WGS sequence"/>
</dbReference>
<feature type="transmembrane region" description="Helical" evidence="6">
    <location>
        <begin position="294"/>
        <end position="319"/>
    </location>
</feature>
<organism>
    <name type="scientific">Pediculus humanus subsp. corporis</name>
    <name type="common">Body louse</name>
    <dbReference type="NCBI Taxonomy" id="121224"/>
    <lineage>
        <taxon>Eukaryota</taxon>
        <taxon>Metazoa</taxon>
        <taxon>Ecdysozoa</taxon>
        <taxon>Arthropoda</taxon>
        <taxon>Hexapoda</taxon>
        <taxon>Insecta</taxon>
        <taxon>Pterygota</taxon>
        <taxon>Neoptera</taxon>
        <taxon>Paraneoptera</taxon>
        <taxon>Psocodea</taxon>
        <taxon>Troctomorpha</taxon>
        <taxon>Phthiraptera</taxon>
        <taxon>Anoplura</taxon>
        <taxon>Pediculidae</taxon>
        <taxon>Pediculus</taxon>
    </lineage>
</organism>
<evidence type="ECO:0000313" key="10">
    <source>
        <dbReference type="Proteomes" id="UP000009046"/>
    </source>
</evidence>
<evidence type="ECO:0000256" key="1">
    <source>
        <dbReference type="ARBA" id="ARBA00004141"/>
    </source>
</evidence>
<keyword evidence="2 6" id="KW-0812">Transmembrane</keyword>
<dbReference type="SUPFAM" id="SSF103473">
    <property type="entry name" value="MFS general substrate transporter"/>
    <property type="match status" value="1"/>
</dbReference>
<reference evidence="8" key="1">
    <citation type="submission" date="2007-04" db="EMBL/GenBank/DDBJ databases">
        <title>Annotation of Pediculus humanus corporis strain USDA.</title>
        <authorList>
            <person name="Kirkness E."/>
            <person name="Hannick L."/>
            <person name="Hass B."/>
            <person name="Bruggner R."/>
            <person name="Lawson D."/>
            <person name="Bidwell S."/>
            <person name="Joardar V."/>
            <person name="Caler E."/>
            <person name="Walenz B."/>
            <person name="Inman J."/>
            <person name="Schobel S."/>
            <person name="Galinsky K."/>
            <person name="Amedeo P."/>
            <person name="Strausberg R."/>
        </authorList>
    </citation>
    <scope>NUCLEOTIDE SEQUENCE</scope>
    <source>
        <strain evidence="8">USDA</strain>
    </source>
</reference>
<reference evidence="9" key="3">
    <citation type="submission" date="2021-02" db="UniProtKB">
        <authorList>
            <consortium name="EnsemblMetazoa"/>
        </authorList>
    </citation>
    <scope>IDENTIFICATION</scope>
    <source>
        <strain evidence="9">USDA</strain>
    </source>
</reference>
<dbReference type="eggNOG" id="KOG2532">
    <property type="taxonomic scope" value="Eukaryota"/>
</dbReference>
<feature type="transmembrane region" description="Helical" evidence="6">
    <location>
        <begin position="233"/>
        <end position="256"/>
    </location>
</feature>